<dbReference type="AlphaFoldDB" id="A0AAV7WR13"/>
<sequence>MDRDESRRTQNILLHNARRVWHRYVLSGDKTPQYSPKIPLLDIPKVKRIAAKLDLTAWPVNGIQTVGDLFSNGQIITYEALVDAHNLGRCDFSTFGAMRQLIRATWNCGNKEPTVAPILHELLNCLQNPTNISGTYKILTIQYTQGQEQAKNRRDQILANTLSEHKWNHAVTLTHTVSRNPRL</sequence>
<proteinExistence type="predicted"/>
<dbReference type="EMBL" id="JANPWB010000001">
    <property type="protein sequence ID" value="KAJ1215669.1"/>
    <property type="molecule type" value="Genomic_DNA"/>
</dbReference>
<dbReference type="Proteomes" id="UP001066276">
    <property type="component" value="Chromosome 1_1"/>
</dbReference>
<evidence type="ECO:0000313" key="2">
    <source>
        <dbReference type="Proteomes" id="UP001066276"/>
    </source>
</evidence>
<gene>
    <name evidence="1" type="ORF">NDU88_003277</name>
</gene>
<name>A0AAV7WR13_PLEWA</name>
<comment type="caution">
    <text evidence="1">The sequence shown here is derived from an EMBL/GenBank/DDBJ whole genome shotgun (WGS) entry which is preliminary data.</text>
</comment>
<protein>
    <submittedName>
        <fullName evidence="1">Uncharacterized protein</fullName>
    </submittedName>
</protein>
<reference evidence="1" key="1">
    <citation type="journal article" date="2022" name="bioRxiv">
        <title>Sequencing and chromosome-scale assembly of the giantPleurodeles waltlgenome.</title>
        <authorList>
            <person name="Brown T."/>
            <person name="Elewa A."/>
            <person name="Iarovenko S."/>
            <person name="Subramanian E."/>
            <person name="Araus A.J."/>
            <person name="Petzold A."/>
            <person name="Susuki M."/>
            <person name="Suzuki K.-i.T."/>
            <person name="Hayashi T."/>
            <person name="Toyoda A."/>
            <person name="Oliveira C."/>
            <person name="Osipova E."/>
            <person name="Leigh N.D."/>
            <person name="Simon A."/>
            <person name="Yun M.H."/>
        </authorList>
    </citation>
    <scope>NUCLEOTIDE SEQUENCE</scope>
    <source>
        <strain evidence="1">20211129_DDA</strain>
        <tissue evidence="1">Liver</tissue>
    </source>
</reference>
<keyword evidence="2" id="KW-1185">Reference proteome</keyword>
<accession>A0AAV7WR13</accession>
<organism evidence="1 2">
    <name type="scientific">Pleurodeles waltl</name>
    <name type="common">Iberian ribbed newt</name>
    <dbReference type="NCBI Taxonomy" id="8319"/>
    <lineage>
        <taxon>Eukaryota</taxon>
        <taxon>Metazoa</taxon>
        <taxon>Chordata</taxon>
        <taxon>Craniata</taxon>
        <taxon>Vertebrata</taxon>
        <taxon>Euteleostomi</taxon>
        <taxon>Amphibia</taxon>
        <taxon>Batrachia</taxon>
        <taxon>Caudata</taxon>
        <taxon>Salamandroidea</taxon>
        <taxon>Salamandridae</taxon>
        <taxon>Pleurodelinae</taxon>
        <taxon>Pleurodeles</taxon>
    </lineage>
</organism>
<evidence type="ECO:0000313" key="1">
    <source>
        <dbReference type="EMBL" id="KAJ1215669.1"/>
    </source>
</evidence>